<evidence type="ECO:0000313" key="2">
    <source>
        <dbReference type="Proteomes" id="UP000008866"/>
    </source>
</evidence>
<dbReference type="EMBL" id="ABSU01000004">
    <property type="protein sequence ID" value="EFE35196.1"/>
    <property type="molecule type" value="Genomic_DNA"/>
</dbReference>
<keyword evidence="2" id="KW-1185">Reference proteome</keyword>
<accession>D4API5</accession>
<proteinExistence type="predicted"/>
<dbReference type="Proteomes" id="UP000008866">
    <property type="component" value="Unassembled WGS sequence"/>
</dbReference>
<sequence length="140" mass="15694">MGVKEEPTVLYGPSSFQQQVNSCLNIVDALGGLGLLPEALMFFLDLVHRECGRPLANCGERYSCSPGDLETQSTYNPNSARLLNCTARYRQRLMDNSKCLEEALRAKKREKAAGNVWQQVVSFRRESQACRARSMSHGQH</sequence>
<dbReference type="HOGENOM" id="CLU_1834673_0_0_1"/>
<protein>
    <submittedName>
        <fullName evidence="1">Uncharacterized protein</fullName>
    </submittedName>
</protein>
<dbReference type="RefSeq" id="XP_003015841.1">
    <property type="nucleotide sequence ID" value="XM_003015795.1"/>
</dbReference>
<gene>
    <name evidence="1" type="ORF">ARB_06153</name>
</gene>
<evidence type="ECO:0000313" key="1">
    <source>
        <dbReference type="EMBL" id="EFE35196.1"/>
    </source>
</evidence>
<organism evidence="1 2">
    <name type="scientific">Arthroderma benhamiae (strain ATCC MYA-4681 / CBS 112371)</name>
    <name type="common">Trichophyton mentagrophytes</name>
    <dbReference type="NCBI Taxonomy" id="663331"/>
    <lineage>
        <taxon>Eukaryota</taxon>
        <taxon>Fungi</taxon>
        <taxon>Dikarya</taxon>
        <taxon>Ascomycota</taxon>
        <taxon>Pezizomycotina</taxon>
        <taxon>Eurotiomycetes</taxon>
        <taxon>Eurotiomycetidae</taxon>
        <taxon>Onygenales</taxon>
        <taxon>Arthrodermataceae</taxon>
        <taxon>Trichophyton</taxon>
    </lineage>
</organism>
<dbReference type="KEGG" id="abe:ARB_06153"/>
<comment type="caution">
    <text evidence="1">The sequence shown here is derived from an EMBL/GenBank/DDBJ whole genome shotgun (WGS) entry which is preliminary data.</text>
</comment>
<name>D4API5_ARTBC</name>
<reference evidence="2" key="1">
    <citation type="journal article" date="2011" name="Genome Biol.">
        <title>Comparative and functional genomics provide insights into the pathogenicity of dermatophytic fungi.</title>
        <authorList>
            <person name="Burmester A."/>
            <person name="Shelest E."/>
            <person name="Gloeckner G."/>
            <person name="Heddergott C."/>
            <person name="Schindler S."/>
            <person name="Staib P."/>
            <person name="Heidel A."/>
            <person name="Felder M."/>
            <person name="Petzold A."/>
            <person name="Szafranski K."/>
            <person name="Feuermann M."/>
            <person name="Pedruzzi I."/>
            <person name="Priebe S."/>
            <person name="Groth M."/>
            <person name="Winkler R."/>
            <person name="Li W."/>
            <person name="Kniemeyer O."/>
            <person name="Schroeckh V."/>
            <person name="Hertweck C."/>
            <person name="Hube B."/>
            <person name="White T.C."/>
            <person name="Platzer M."/>
            <person name="Guthke R."/>
            <person name="Heitman J."/>
            <person name="Woestemeyer J."/>
            <person name="Zipfel P.F."/>
            <person name="Monod M."/>
            <person name="Brakhage A.A."/>
        </authorList>
    </citation>
    <scope>NUCLEOTIDE SEQUENCE [LARGE SCALE GENOMIC DNA]</scope>
    <source>
        <strain evidence="2">ATCC MYA-4681 / CBS 112371</strain>
    </source>
</reference>
<dbReference type="AlphaFoldDB" id="D4API5"/>
<dbReference type="GeneID" id="9526123"/>